<protein>
    <submittedName>
        <fullName evidence="2">Uncharacterized protein</fullName>
    </submittedName>
</protein>
<evidence type="ECO:0000313" key="2">
    <source>
        <dbReference type="EMBL" id="KAK8039137.1"/>
    </source>
</evidence>
<gene>
    <name evidence="2" type="ORF">PG993_007548</name>
</gene>
<sequence length="107" mass="11566">MANNLPPQGENGKFYYDPDMFDSLTNQEDSPSSFTSSPPRPTASNLVSSAPCQDAAASPATNKQRSRSHQPAQGEGGKYYCPDYWSDGDSDDETTSNKSFFGTGARQ</sequence>
<feature type="region of interest" description="Disordered" evidence="1">
    <location>
        <begin position="1"/>
        <end position="107"/>
    </location>
</feature>
<accession>A0ABR1SXT5</accession>
<proteinExistence type="predicted"/>
<organism evidence="2 3">
    <name type="scientific">Apiospora rasikravindrae</name>
    <dbReference type="NCBI Taxonomy" id="990691"/>
    <lineage>
        <taxon>Eukaryota</taxon>
        <taxon>Fungi</taxon>
        <taxon>Dikarya</taxon>
        <taxon>Ascomycota</taxon>
        <taxon>Pezizomycotina</taxon>
        <taxon>Sordariomycetes</taxon>
        <taxon>Xylariomycetidae</taxon>
        <taxon>Amphisphaeriales</taxon>
        <taxon>Apiosporaceae</taxon>
        <taxon>Apiospora</taxon>
    </lineage>
</organism>
<evidence type="ECO:0000313" key="3">
    <source>
        <dbReference type="Proteomes" id="UP001444661"/>
    </source>
</evidence>
<keyword evidence="3" id="KW-1185">Reference proteome</keyword>
<evidence type="ECO:0000256" key="1">
    <source>
        <dbReference type="SAM" id="MobiDB-lite"/>
    </source>
</evidence>
<dbReference type="Proteomes" id="UP001444661">
    <property type="component" value="Unassembled WGS sequence"/>
</dbReference>
<name>A0ABR1SXT5_9PEZI</name>
<comment type="caution">
    <text evidence="2">The sequence shown here is derived from an EMBL/GenBank/DDBJ whole genome shotgun (WGS) entry which is preliminary data.</text>
</comment>
<dbReference type="EMBL" id="JAQQWK010000006">
    <property type="protein sequence ID" value="KAK8039137.1"/>
    <property type="molecule type" value="Genomic_DNA"/>
</dbReference>
<reference evidence="2 3" key="1">
    <citation type="submission" date="2023-01" db="EMBL/GenBank/DDBJ databases">
        <title>Analysis of 21 Apiospora genomes using comparative genomics revels a genus with tremendous synthesis potential of carbohydrate active enzymes and secondary metabolites.</title>
        <authorList>
            <person name="Sorensen T."/>
        </authorList>
    </citation>
    <scope>NUCLEOTIDE SEQUENCE [LARGE SCALE GENOMIC DNA]</scope>
    <source>
        <strain evidence="2 3">CBS 33761</strain>
    </source>
</reference>
<feature type="compositionally biased region" description="Polar residues" evidence="1">
    <location>
        <begin position="96"/>
        <end position="107"/>
    </location>
</feature>